<sequence>MYQQLATSAFLIFSLIQTTVQAAPAEALTTTTAPSFSLSASSSFDPYGTSSYSSIDPLSGLFSDFDPFTSTAASSILAGLKSFTDEYASRVSPINNEFYSAYETATGIDQIIVLSSYSSALSTAVRDDTSFFGEFVHYYSIAGLLTGSGSDSGLVASQTVDDSGYLFASASASASGYASVDSGAVSGGSSGSGVASLTGSEEIESVSSTVSGSGFQSSESKSNDKASSEKSGSSSATASDSSSSASSSGLAGSVAPVASTFGLLSIGFIALLL</sequence>
<evidence type="ECO:0000313" key="2">
    <source>
        <dbReference type="Proteomes" id="UP001165064"/>
    </source>
</evidence>
<keyword evidence="2" id="KW-1185">Reference proteome</keyword>
<proteinExistence type="predicted"/>
<evidence type="ECO:0000313" key="1">
    <source>
        <dbReference type="EMBL" id="GME97483.1"/>
    </source>
</evidence>
<organism evidence="1 2">
    <name type="scientific">Ambrosiozyma monospora</name>
    <name type="common">Yeast</name>
    <name type="synonym">Endomycopsis monosporus</name>
    <dbReference type="NCBI Taxonomy" id="43982"/>
    <lineage>
        <taxon>Eukaryota</taxon>
        <taxon>Fungi</taxon>
        <taxon>Dikarya</taxon>
        <taxon>Ascomycota</taxon>
        <taxon>Saccharomycotina</taxon>
        <taxon>Pichiomycetes</taxon>
        <taxon>Pichiales</taxon>
        <taxon>Pichiaceae</taxon>
        <taxon>Ambrosiozyma</taxon>
    </lineage>
</organism>
<gene>
    <name evidence="1" type="ORF">Amon02_001024900</name>
</gene>
<reference evidence="1" key="1">
    <citation type="submission" date="2023-04" db="EMBL/GenBank/DDBJ databases">
        <title>Ambrosiozyma monospora NBRC 10751.</title>
        <authorList>
            <person name="Ichikawa N."/>
            <person name="Sato H."/>
            <person name="Tonouchi N."/>
        </authorList>
    </citation>
    <scope>NUCLEOTIDE SEQUENCE</scope>
    <source>
        <strain evidence="1">NBRC 10751</strain>
    </source>
</reference>
<dbReference type="EMBL" id="BSXS01010133">
    <property type="protein sequence ID" value="GME97483.1"/>
    <property type="molecule type" value="Genomic_DNA"/>
</dbReference>
<protein>
    <submittedName>
        <fullName evidence="1">Unnamed protein product</fullName>
    </submittedName>
</protein>
<name>A0ACB5TXS8_AMBMO</name>
<accession>A0ACB5TXS8</accession>
<comment type="caution">
    <text evidence="1">The sequence shown here is derived from an EMBL/GenBank/DDBJ whole genome shotgun (WGS) entry which is preliminary data.</text>
</comment>
<dbReference type="Proteomes" id="UP001165064">
    <property type="component" value="Unassembled WGS sequence"/>
</dbReference>